<evidence type="ECO:0000259" key="1">
    <source>
        <dbReference type="Pfam" id="PF02875"/>
    </source>
</evidence>
<dbReference type="OrthoDB" id="75177at2157"/>
<dbReference type="PANTHER" id="PTHR43445:SF3">
    <property type="entry name" value="UDP-N-ACETYLMURAMATE--L-ALANINE LIGASE"/>
    <property type="match status" value="1"/>
</dbReference>
<evidence type="ECO:0000313" key="4">
    <source>
        <dbReference type="EMBL" id="PWL08578.1"/>
    </source>
</evidence>
<dbReference type="SUPFAM" id="SSF53623">
    <property type="entry name" value="MurD-like peptide ligases, catalytic domain"/>
    <property type="match status" value="1"/>
</dbReference>
<gene>
    <name evidence="4" type="primary">murC</name>
    <name evidence="3" type="ORF">ASJ82_06370</name>
    <name evidence="4" type="ORF">MSCUN_05080</name>
</gene>
<dbReference type="Pfam" id="PF02875">
    <property type="entry name" value="Mur_ligase_C"/>
    <property type="match status" value="1"/>
</dbReference>
<dbReference type="InterPro" id="IPR050061">
    <property type="entry name" value="MurCDEF_pg_biosynth"/>
</dbReference>
<organism evidence="3 5">
    <name type="scientific">Methanosphaera cuniculi</name>
    <dbReference type="NCBI Taxonomy" id="1077256"/>
    <lineage>
        <taxon>Archaea</taxon>
        <taxon>Methanobacteriati</taxon>
        <taxon>Methanobacteriota</taxon>
        <taxon>Methanomada group</taxon>
        <taxon>Methanobacteria</taxon>
        <taxon>Methanobacteriales</taxon>
        <taxon>Methanobacteriaceae</taxon>
        <taxon>Methanosphaera</taxon>
    </lineage>
</organism>
<dbReference type="Gene3D" id="3.40.1190.10">
    <property type="entry name" value="Mur-like, catalytic domain"/>
    <property type="match status" value="1"/>
</dbReference>
<sequence length="491" mass="55454">MQKTNSIYASELAQKIDGKLYGPDKLLSGHYTYLNRAEAGDIVIRHWINDKGIKIAKDKEISCVITQNPHEDAVNVAKELDFCLIVTDYIEYATAYALNQTVKKYANDSIKIATTGTNGKSTTTHLLYTIFSDLGFKTYTNTDAESEGNTLIDPKVASELPEFYNENNGLDVITLEVSEIQGWDDRIMENHAYEMISALDADVTIITNASMDHINLLRSFDHLLEEISGAARAINYVDKSSLLILNYEDKNIAKMSEIVENNSNVDVMYFGNYDDDDRLLSVSYKPKVGIYVADELYIKYDDLPFTSMHFIQDIMAAICVCVYYNLDHKKVVKSLKNYKPLARRFIKLRENPVIIDDFAHNPSGIKLTIENGYDLGENVYIVDAIRGSRGDDINREIAEALAETLKNRSNYTLYITSSIDVVDHLNWVEPSEFNIFEETLNREGIKYTFIEKLEDTLIKVVDEAGDDDVILLLGAQGMDPASGILTKHDLI</sequence>
<evidence type="ECO:0000313" key="6">
    <source>
        <dbReference type="Proteomes" id="UP000246004"/>
    </source>
</evidence>
<reference evidence="4 6" key="1">
    <citation type="submission" date="2016-04" db="EMBL/GenBank/DDBJ databases">
        <title>Genome sequence of Methanosphaera cuniculi DSM 4103.</title>
        <authorList>
            <person name="Poehlein A."/>
            <person name="Seedorf H."/>
            <person name="Daniel R."/>
        </authorList>
    </citation>
    <scope>NUCLEOTIDE SEQUENCE [LARGE SCALE GENOMIC DNA]</scope>
    <source>
        <strain evidence="4 6">DSM 4103</strain>
    </source>
</reference>
<dbReference type="InterPro" id="IPR036565">
    <property type="entry name" value="Mur-like_cat_sf"/>
</dbReference>
<evidence type="ECO:0000313" key="5">
    <source>
        <dbReference type="Proteomes" id="UP000217528"/>
    </source>
</evidence>
<dbReference type="InterPro" id="IPR013221">
    <property type="entry name" value="Mur_ligase_cen"/>
</dbReference>
<evidence type="ECO:0000259" key="2">
    <source>
        <dbReference type="Pfam" id="PF08245"/>
    </source>
</evidence>
<dbReference type="GO" id="GO:0005524">
    <property type="term" value="F:ATP binding"/>
    <property type="evidence" value="ECO:0007669"/>
    <property type="project" value="InterPro"/>
</dbReference>
<dbReference type="PANTHER" id="PTHR43445">
    <property type="entry name" value="UDP-N-ACETYLMURAMATE--L-ALANINE LIGASE-RELATED"/>
    <property type="match status" value="1"/>
</dbReference>
<dbReference type="Pfam" id="PF08245">
    <property type="entry name" value="Mur_ligase_M"/>
    <property type="match status" value="1"/>
</dbReference>
<dbReference type="EMBL" id="LMVN01000026">
    <property type="protein sequence ID" value="PAV06773.1"/>
    <property type="molecule type" value="Genomic_DNA"/>
</dbReference>
<dbReference type="InterPro" id="IPR004101">
    <property type="entry name" value="Mur_ligase_C"/>
</dbReference>
<dbReference type="Proteomes" id="UP000217528">
    <property type="component" value="Unassembled WGS sequence"/>
</dbReference>
<protein>
    <submittedName>
        <fullName evidence="4">UDP-N-acetylmuramate--L-alanine ligase</fullName>
        <ecNumber evidence="4">6.3.2.8</ecNumber>
    </submittedName>
</protein>
<dbReference type="AlphaFoldDB" id="A0A2A2HC12"/>
<proteinExistence type="predicted"/>
<dbReference type="EMBL" id="LWMS01000011">
    <property type="protein sequence ID" value="PWL08578.1"/>
    <property type="molecule type" value="Genomic_DNA"/>
</dbReference>
<evidence type="ECO:0000313" key="3">
    <source>
        <dbReference type="EMBL" id="PAV06773.1"/>
    </source>
</evidence>
<feature type="domain" description="Mur ligase C-terminal" evidence="1">
    <location>
        <begin position="343"/>
        <end position="475"/>
    </location>
</feature>
<dbReference type="RefSeq" id="WP_095609203.1">
    <property type="nucleotide sequence ID" value="NZ_LMVN01000026.1"/>
</dbReference>
<dbReference type="SUPFAM" id="SSF53244">
    <property type="entry name" value="MurD-like peptide ligases, peptide-binding domain"/>
    <property type="match status" value="1"/>
</dbReference>
<comment type="caution">
    <text evidence="3">The sequence shown here is derived from an EMBL/GenBank/DDBJ whole genome shotgun (WGS) entry which is preliminary data.</text>
</comment>
<dbReference type="InterPro" id="IPR036615">
    <property type="entry name" value="Mur_ligase_C_dom_sf"/>
</dbReference>
<dbReference type="EC" id="6.3.2.8" evidence="4"/>
<feature type="domain" description="Mur ligase central" evidence="2">
    <location>
        <begin position="115"/>
        <end position="321"/>
    </location>
</feature>
<keyword evidence="4" id="KW-0436">Ligase</keyword>
<dbReference type="Proteomes" id="UP000246004">
    <property type="component" value="Unassembled WGS sequence"/>
</dbReference>
<accession>A0A2A2HC12</accession>
<keyword evidence="5" id="KW-1185">Reference proteome</keyword>
<reference evidence="3 5" key="2">
    <citation type="journal article" date="2017" name="BMC Genomics">
        <title>Genomic analysis of methanogenic archaea reveals a shift towards energy conservation.</title>
        <authorList>
            <person name="Gilmore S.P."/>
            <person name="Henske J.K."/>
            <person name="Sexton J.A."/>
            <person name="Solomon K.V."/>
            <person name="Seppala S."/>
            <person name="Yoo J.I."/>
            <person name="Huyett L.M."/>
            <person name="Pressman A."/>
            <person name="Cogan J.Z."/>
            <person name="Kivenson V."/>
            <person name="Peng X."/>
            <person name="Tan Y."/>
            <person name="Valentine D.L."/>
            <person name="O'Malley M.A."/>
        </authorList>
    </citation>
    <scope>NUCLEOTIDE SEQUENCE [LARGE SCALE GENOMIC DNA]</scope>
    <source>
        <strain evidence="3 5">1R-7</strain>
    </source>
</reference>
<name>A0A2A2HC12_9EURY</name>
<dbReference type="Gene3D" id="3.90.190.20">
    <property type="entry name" value="Mur ligase, C-terminal domain"/>
    <property type="match status" value="1"/>
</dbReference>
<dbReference type="GO" id="GO:0008763">
    <property type="term" value="F:UDP-N-acetylmuramate-L-alanine ligase activity"/>
    <property type="evidence" value="ECO:0007669"/>
    <property type="project" value="UniProtKB-EC"/>
</dbReference>